<evidence type="ECO:0008006" key="11">
    <source>
        <dbReference type="Google" id="ProtNLM"/>
    </source>
</evidence>
<dbReference type="EMBL" id="HBHX01070305">
    <property type="protein sequence ID" value="CAE0151187.1"/>
    <property type="molecule type" value="Transcribed_RNA"/>
</dbReference>
<keyword evidence="3" id="KW-0378">Hydrolase</keyword>
<evidence type="ECO:0000256" key="2">
    <source>
        <dbReference type="ARBA" id="ARBA00022763"/>
    </source>
</evidence>
<dbReference type="PANTHER" id="PTHR47964">
    <property type="entry name" value="ATP-DEPENDENT DNA HELICASE HOMOLOG RECG, CHLOROPLASTIC"/>
    <property type="match status" value="1"/>
</dbReference>
<organism evidence="10">
    <name type="scientific">Haptolina ericina</name>
    <dbReference type="NCBI Taxonomy" id="156174"/>
    <lineage>
        <taxon>Eukaryota</taxon>
        <taxon>Haptista</taxon>
        <taxon>Haptophyta</taxon>
        <taxon>Prymnesiophyceae</taxon>
        <taxon>Prymnesiales</taxon>
        <taxon>Prymnesiaceae</taxon>
        <taxon>Haptolina</taxon>
    </lineage>
</organism>
<gene>
    <name evidence="10" type="ORF">HERI1096_LOCUS38810</name>
</gene>
<protein>
    <recommendedName>
        <fullName evidence="11">Helicase C-terminal domain-containing protein</fullName>
    </recommendedName>
</protein>
<dbReference type="GO" id="GO:0003677">
    <property type="term" value="F:DNA binding"/>
    <property type="evidence" value="ECO:0007669"/>
    <property type="project" value="UniProtKB-KW"/>
</dbReference>
<evidence type="ECO:0000256" key="1">
    <source>
        <dbReference type="ARBA" id="ARBA00022741"/>
    </source>
</evidence>
<evidence type="ECO:0000313" key="10">
    <source>
        <dbReference type="EMBL" id="CAE0151187.1"/>
    </source>
</evidence>
<dbReference type="SMART" id="SM00490">
    <property type="entry name" value="HELICc"/>
    <property type="match status" value="1"/>
</dbReference>
<dbReference type="PANTHER" id="PTHR47964:SF1">
    <property type="entry name" value="ATP-DEPENDENT DNA HELICASE HOMOLOG RECG, CHLOROPLASTIC"/>
    <property type="match status" value="1"/>
</dbReference>
<sequence>MPGVRIELISSIVKRKPGELAALREEIASGEVRVVVGTHALLSNKVSYHKLGLFVVDEEQRFGVRQKEKIKEAAKSVDVLTLSATPIPRTMYMCMAGIREMSTLETPPTGRQAVVTRVVERNDPEMLEAVRQELDRGGQVFYVVPRIEMIADEVNLLSEAIPGARISHAYGGLKDLEQRIVDFSLGDVDVMVSTTIMENGIDIPNVNTIIIQSTHMFGLAQLHQLRGRVGRSAVRAYAYLYHPRLSQLTEDATRRLRVLQRDTGLGCGKALAESDLQIRGAGNVFGEQQKGNLGLRDLGLDMYLQILQKAMRYLQEKQRMGLDESDDDSELLQAAVDEVGLMGLQDSLT</sequence>
<dbReference type="Pfam" id="PF00271">
    <property type="entry name" value="Helicase_C"/>
    <property type="match status" value="1"/>
</dbReference>
<name>A0A7S3FJ93_9EUKA</name>
<evidence type="ECO:0000256" key="6">
    <source>
        <dbReference type="ARBA" id="ARBA00023125"/>
    </source>
</evidence>
<dbReference type="GO" id="GO:0016787">
    <property type="term" value="F:hydrolase activity"/>
    <property type="evidence" value="ECO:0007669"/>
    <property type="project" value="UniProtKB-KW"/>
</dbReference>
<evidence type="ECO:0000259" key="9">
    <source>
        <dbReference type="PROSITE" id="PS51194"/>
    </source>
</evidence>
<reference evidence="10" key="1">
    <citation type="submission" date="2021-01" db="EMBL/GenBank/DDBJ databases">
        <authorList>
            <person name="Corre E."/>
            <person name="Pelletier E."/>
            <person name="Niang G."/>
            <person name="Scheremetjew M."/>
            <person name="Finn R."/>
            <person name="Kale V."/>
            <person name="Holt S."/>
            <person name="Cochrane G."/>
            <person name="Meng A."/>
            <person name="Brown T."/>
            <person name="Cohen L."/>
        </authorList>
    </citation>
    <scope>NUCLEOTIDE SEQUENCE</scope>
    <source>
        <strain evidence="10">CCMP281</strain>
    </source>
</reference>
<keyword evidence="1" id="KW-0547">Nucleotide-binding</keyword>
<keyword evidence="7" id="KW-0234">DNA repair</keyword>
<dbReference type="GO" id="GO:0005524">
    <property type="term" value="F:ATP binding"/>
    <property type="evidence" value="ECO:0007669"/>
    <property type="project" value="UniProtKB-KW"/>
</dbReference>
<dbReference type="GO" id="GO:0003678">
    <property type="term" value="F:DNA helicase activity"/>
    <property type="evidence" value="ECO:0007669"/>
    <property type="project" value="TreeGrafter"/>
</dbReference>
<evidence type="ECO:0000256" key="3">
    <source>
        <dbReference type="ARBA" id="ARBA00022801"/>
    </source>
</evidence>
<dbReference type="GO" id="GO:0006281">
    <property type="term" value="P:DNA repair"/>
    <property type="evidence" value="ECO:0007669"/>
    <property type="project" value="UniProtKB-KW"/>
</dbReference>
<feature type="domain" description="Helicase C-terminal" evidence="9">
    <location>
        <begin position="122"/>
        <end position="282"/>
    </location>
</feature>
<evidence type="ECO:0000256" key="5">
    <source>
        <dbReference type="ARBA" id="ARBA00022840"/>
    </source>
</evidence>
<dbReference type="Gene3D" id="3.40.50.300">
    <property type="entry name" value="P-loop containing nucleotide triphosphate hydrolases"/>
    <property type="match status" value="2"/>
</dbReference>
<dbReference type="InterPro" id="IPR027417">
    <property type="entry name" value="P-loop_NTPase"/>
</dbReference>
<dbReference type="InterPro" id="IPR001650">
    <property type="entry name" value="Helicase_C-like"/>
</dbReference>
<proteinExistence type="predicted"/>
<dbReference type="InterPro" id="IPR047112">
    <property type="entry name" value="RecG/Mfd"/>
</dbReference>
<dbReference type="PROSITE" id="PS51192">
    <property type="entry name" value="HELICASE_ATP_BIND_1"/>
    <property type="match status" value="1"/>
</dbReference>
<keyword evidence="5" id="KW-0067">ATP-binding</keyword>
<dbReference type="SUPFAM" id="SSF52540">
    <property type="entry name" value="P-loop containing nucleoside triphosphate hydrolases"/>
    <property type="match status" value="1"/>
</dbReference>
<evidence type="ECO:0000259" key="8">
    <source>
        <dbReference type="PROSITE" id="PS51192"/>
    </source>
</evidence>
<accession>A0A7S3FJ93</accession>
<dbReference type="Pfam" id="PF00270">
    <property type="entry name" value="DEAD"/>
    <property type="match status" value="1"/>
</dbReference>
<dbReference type="InterPro" id="IPR014001">
    <property type="entry name" value="Helicase_ATP-bd"/>
</dbReference>
<feature type="domain" description="Helicase ATP-binding" evidence="8">
    <location>
        <begin position="1"/>
        <end position="104"/>
    </location>
</feature>
<dbReference type="AlphaFoldDB" id="A0A7S3FJ93"/>
<keyword evidence="4" id="KW-0347">Helicase</keyword>
<evidence type="ECO:0000256" key="7">
    <source>
        <dbReference type="ARBA" id="ARBA00023204"/>
    </source>
</evidence>
<keyword evidence="2" id="KW-0227">DNA damage</keyword>
<keyword evidence="6" id="KW-0238">DNA-binding</keyword>
<evidence type="ECO:0000256" key="4">
    <source>
        <dbReference type="ARBA" id="ARBA00022806"/>
    </source>
</evidence>
<dbReference type="InterPro" id="IPR011545">
    <property type="entry name" value="DEAD/DEAH_box_helicase_dom"/>
</dbReference>
<dbReference type="PROSITE" id="PS51194">
    <property type="entry name" value="HELICASE_CTER"/>
    <property type="match status" value="1"/>
</dbReference>